<feature type="domain" description="Calcineurin-like phosphoesterase" evidence="3">
    <location>
        <begin position="35"/>
        <end position="245"/>
    </location>
</feature>
<keyword evidence="5" id="KW-1185">Reference proteome</keyword>
<name>A0A6N6VY96_9BACT</name>
<dbReference type="PANTHER" id="PTHR10161">
    <property type="entry name" value="TARTRATE-RESISTANT ACID PHOSPHATASE TYPE 5"/>
    <property type="match status" value="1"/>
</dbReference>
<dbReference type="SUPFAM" id="SSF56300">
    <property type="entry name" value="Metallo-dependent phosphatases"/>
    <property type="match status" value="1"/>
</dbReference>
<keyword evidence="1" id="KW-0732">Signal</keyword>
<reference evidence="4 5" key="1">
    <citation type="submission" date="2019-10" db="EMBL/GenBank/DDBJ databases">
        <title>New species of Slilvanegrellaceae.</title>
        <authorList>
            <person name="Pitt A."/>
            <person name="Hahn M.W."/>
        </authorList>
    </citation>
    <scope>NUCLEOTIDE SEQUENCE [LARGE SCALE GENOMIC DNA]</scope>
    <source>
        <strain evidence="4 5">SP-Ram-0.45-NSY-1</strain>
    </source>
</reference>
<dbReference type="InterPro" id="IPR004843">
    <property type="entry name" value="Calcineurin-like_PHP"/>
</dbReference>
<dbReference type="EMBL" id="WFLM01000002">
    <property type="protein sequence ID" value="KAB8039786.1"/>
    <property type="molecule type" value="Genomic_DNA"/>
</dbReference>
<dbReference type="Gene3D" id="3.60.21.10">
    <property type="match status" value="1"/>
</dbReference>
<dbReference type="RefSeq" id="WP_153419277.1">
    <property type="nucleotide sequence ID" value="NZ_WFLM01000002.1"/>
</dbReference>
<comment type="caution">
    <text evidence="4">The sequence shown here is derived from an EMBL/GenBank/DDBJ whole genome shotgun (WGS) entry which is preliminary data.</text>
</comment>
<sequence>MINKKLGDGIEIIFPYNAINSSLNSNFHNKDKYQIVFFGCHGKGSEKHTDVIKNYLNNHQITPDFFLLNGDNFYDSGVENTESPLFKTCFETPYAKHFTSQFFFPILGNHDYGEFFLGGLKNLLLFRKNRSSPQAQVQYSTKSKNWYMPGFYYSIKDSNHIFELFCIDSNTILFHEKQQEWLKNKVTNSKAKWKILVSHHPLVTNGHHASEPDVIGLHNFINENFQKNSNPNLKFNLFIAAHEHNNQVLIDSVHSYQIIVGNCSSKKPAHVNKKQNTLYCSAEPNDFSFGLLTLSKDNIICDIKGNKSNYNFDYDKIKNLQKNVSPIKFNQPDIIKNSSIINTSIYLNPDLSLSLDERKIYLQYLYDEIEMSSLHWNQYSYLGIFARRYDELKKIDQLLVNAKLYVKNFNQIKESNIPWLELWTVVENLYVYISDMHYYCLKINEDHEKKNKKSKRQEALQNLENRIYGIYNIFYYILIHFYRSKNIPENLIHEQALSDLYKFEAYCNRCRIEKGYRTIKKLKYYIGHKKR</sequence>
<evidence type="ECO:0000313" key="4">
    <source>
        <dbReference type="EMBL" id="KAB8039786.1"/>
    </source>
</evidence>
<dbReference type="Proteomes" id="UP000437748">
    <property type="component" value="Unassembled WGS sequence"/>
</dbReference>
<evidence type="ECO:0000256" key="2">
    <source>
        <dbReference type="ARBA" id="ARBA00022801"/>
    </source>
</evidence>
<gene>
    <name evidence="4" type="ORF">GCL60_05855</name>
</gene>
<dbReference type="InterPro" id="IPR029052">
    <property type="entry name" value="Metallo-depent_PP-like"/>
</dbReference>
<accession>A0A6N6VY96</accession>
<proteinExistence type="predicted"/>
<dbReference type="Pfam" id="PF00149">
    <property type="entry name" value="Metallophos"/>
    <property type="match status" value="1"/>
</dbReference>
<dbReference type="AlphaFoldDB" id="A0A6N6VY96"/>
<evidence type="ECO:0000313" key="5">
    <source>
        <dbReference type="Proteomes" id="UP000437748"/>
    </source>
</evidence>
<dbReference type="OrthoDB" id="9809781at2"/>
<dbReference type="PANTHER" id="PTHR10161:SF14">
    <property type="entry name" value="TARTRATE-RESISTANT ACID PHOSPHATASE TYPE 5"/>
    <property type="match status" value="1"/>
</dbReference>
<evidence type="ECO:0000256" key="1">
    <source>
        <dbReference type="ARBA" id="ARBA00022729"/>
    </source>
</evidence>
<dbReference type="InterPro" id="IPR051558">
    <property type="entry name" value="Metallophosphoesterase_PAP"/>
</dbReference>
<dbReference type="GO" id="GO:0016787">
    <property type="term" value="F:hydrolase activity"/>
    <property type="evidence" value="ECO:0007669"/>
    <property type="project" value="UniProtKB-KW"/>
</dbReference>
<keyword evidence="2" id="KW-0378">Hydrolase</keyword>
<protein>
    <recommendedName>
        <fullName evidence="3">Calcineurin-like phosphoesterase domain-containing protein</fullName>
    </recommendedName>
</protein>
<organism evidence="4 5">
    <name type="scientific">Silvanigrella paludirubra</name>
    <dbReference type="NCBI Taxonomy" id="2499159"/>
    <lineage>
        <taxon>Bacteria</taxon>
        <taxon>Pseudomonadati</taxon>
        <taxon>Bdellovibrionota</taxon>
        <taxon>Oligoflexia</taxon>
        <taxon>Silvanigrellales</taxon>
        <taxon>Silvanigrellaceae</taxon>
        <taxon>Silvanigrella</taxon>
    </lineage>
</organism>
<evidence type="ECO:0000259" key="3">
    <source>
        <dbReference type="Pfam" id="PF00149"/>
    </source>
</evidence>